<name>A0A507AT63_9PEZI</name>
<reference evidence="6 7" key="1">
    <citation type="submission" date="2019-06" db="EMBL/GenBank/DDBJ databases">
        <title>Draft genome sequence of the filamentous fungus Phialemoniopsis curvata isolated from diesel fuel.</title>
        <authorList>
            <person name="Varaljay V.A."/>
            <person name="Lyon W.J."/>
            <person name="Crouch A.L."/>
            <person name="Drake C.E."/>
            <person name="Hollomon J.M."/>
            <person name="Nadeau L.J."/>
            <person name="Nunn H.S."/>
            <person name="Stevenson B.S."/>
            <person name="Bojanowski C.L."/>
            <person name="Crookes-Goodson W.J."/>
        </authorList>
    </citation>
    <scope>NUCLEOTIDE SEQUENCE [LARGE SCALE GENOMIC DNA]</scope>
    <source>
        <strain evidence="6 7">D216</strain>
    </source>
</reference>
<accession>A0A507AT63</accession>
<evidence type="ECO:0000313" key="6">
    <source>
        <dbReference type="EMBL" id="TPX08058.1"/>
    </source>
</evidence>
<protein>
    <recommendedName>
        <fullName evidence="5">MYND-type domain-containing protein</fullName>
    </recommendedName>
</protein>
<dbReference type="Proteomes" id="UP000319257">
    <property type="component" value="Unassembled WGS sequence"/>
</dbReference>
<dbReference type="AlphaFoldDB" id="A0A507AT63"/>
<gene>
    <name evidence="6" type="ORF">E0L32_010258</name>
</gene>
<proteinExistence type="predicted"/>
<keyword evidence="2 4" id="KW-0863">Zinc-finger</keyword>
<evidence type="ECO:0000256" key="4">
    <source>
        <dbReference type="PROSITE-ProRule" id="PRU00134"/>
    </source>
</evidence>
<keyword evidence="1" id="KW-0479">Metal-binding</keyword>
<evidence type="ECO:0000313" key="7">
    <source>
        <dbReference type="Proteomes" id="UP000319257"/>
    </source>
</evidence>
<evidence type="ECO:0000256" key="1">
    <source>
        <dbReference type="ARBA" id="ARBA00022723"/>
    </source>
</evidence>
<dbReference type="InterPro" id="IPR002893">
    <property type="entry name" value="Znf_MYND"/>
</dbReference>
<keyword evidence="7" id="KW-1185">Reference proteome</keyword>
<dbReference type="OrthoDB" id="265717at2759"/>
<evidence type="ECO:0000256" key="2">
    <source>
        <dbReference type="ARBA" id="ARBA00022771"/>
    </source>
</evidence>
<dbReference type="Pfam" id="PF01753">
    <property type="entry name" value="zf-MYND"/>
    <property type="match status" value="1"/>
</dbReference>
<organism evidence="6 7">
    <name type="scientific">Thyridium curvatum</name>
    <dbReference type="NCBI Taxonomy" id="1093900"/>
    <lineage>
        <taxon>Eukaryota</taxon>
        <taxon>Fungi</taxon>
        <taxon>Dikarya</taxon>
        <taxon>Ascomycota</taxon>
        <taxon>Pezizomycotina</taxon>
        <taxon>Sordariomycetes</taxon>
        <taxon>Sordariomycetidae</taxon>
        <taxon>Thyridiales</taxon>
        <taxon>Thyridiaceae</taxon>
        <taxon>Thyridium</taxon>
    </lineage>
</organism>
<sequence length="241" mass="26744">MSSVPSGVAATEGVGGNRAGRQLQLADLRNDDHFPAFDDLSPNFYAGDPDASDDEIGGGPANWCFLAEILDAENFTRVRLVVRDKEGAKVVLAFYTEDRGNELKRSLLRPGNTVAVLRARSHQFLDSSVGVRQEKENAVKIITATLTELLRLSDSVRIYSKDAAGKVCHGCDEEKKPLLRCAKCAMFWYCGRDCQMTGWNEKGHKRDCKIIRDNDLRSFFLFNWTSSQAKPRFPLPAPTAG</sequence>
<dbReference type="RefSeq" id="XP_030989769.1">
    <property type="nucleotide sequence ID" value="XM_031132856.1"/>
</dbReference>
<dbReference type="InParanoid" id="A0A507AT63"/>
<dbReference type="GeneID" id="41977705"/>
<comment type="caution">
    <text evidence="6">The sequence shown here is derived from an EMBL/GenBank/DDBJ whole genome shotgun (WGS) entry which is preliminary data.</text>
</comment>
<dbReference type="GO" id="GO:0008270">
    <property type="term" value="F:zinc ion binding"/>
    <property type="evidence" value="ECO:0007669"/>
    <property type="project" value="UniProtKB-KW"/>
</dbReference>
<feature type="domain" description="MYND-type" evidence="5">
    <location>
        <begin position="168"/>
        <end position="208"/>
    </location>
</feature>
<dbReference type="SUPFAM" id="SSF144232">
    <property type="entry name" value="HIT/MYND zinc finger-like"/>
    <property type="match status" value="1"/>
</dbReference>
<dbReference type="PROSITE" id="PS01360">
    <property type="entry name" value="ZF_MYND_1"/>
    <property type="match status" value="1"/>
</dbReference>
<evidence type="ECO:0000256" key="3">
    <source>
        <dbReference type="ARBA" id="ARBA00022833"/>
    </source>
</evidence>
<evidence type="ECO:0000259" key="5">
    <source>
        <dbReference type="PROSITE" id="PS50865"/>
    </source>
</evidence>
<keyword evidence="3" id="KW-0862">Zinc</keyword>
<dbReference type="EMBL" id="SKBQ01000081">
    <property type="protein sequence ID" value="TPX08058.1"/>
    <property type="molecule type" value="Genomic_DNA"/>
</dbReference>
<dbReference type="Gene3D" id="6.10.140.2220">
    <property type="match status" value="1"/>
</dbReference>
<dbReference type="STRING" id="1093900.A0A507AT63"/>
<dbReference type="PROSITE" id="PS50865">
    <property type="entry name" value="ZF_MYND_2"/>
    <property type="match status" value="1"/>
</dbReference>